<name>A0A2H3CNP4_ARMGA</name>
<accession>A0A2H3CNP4</accession>
<dbReference type="EMBL" id="KZ293710">
    <property type="protein sequence ID" value="PBK83004.1"/>
    <property type="molecule type" value="Genomic_DNA"/>
</dbReference>
<evidence type="ECO:0000313" key="1">
    <source>
        <dbReference type="EMBL" id="PBK83004.1"/>
    </source>
</evidence>
<keyword evidence="2" id="KW-1185">Reference proteome</keyword>
<evidence type="ECO:0000313" key="2">
    <source>
        <dbReference type="Proteomes" id="UP000217790"/>
    </source>
</evidence>
<dbReference type="Proteomes" id="UP000217790">
    <property type="component" value="Unassembled WGS sequence"/>
</dbReference>
<sequence length="135" mass="15464">MCAPRPFYKTQHWIQPSSASYWQERKSAGRLGYVTINMSCHVVCLGLNFRTCLSSESTCFEQLVNSVTFEFRLCSNTGTLERCRMNNSTIILLPPPFTHSPKSDICRWFLIARLWCPGYSSCPSPFHGPWKVSCK</sequence>
<reference evidence="2" key="1">
    <citation type="journal article" date="2017" name="Nat. Ecol. Evol.">
        <title>Genome expansion and lineage-specific genetic innovations in the forest pathogenic fungi Armillaria.</title>
        <authorList>
            <person name="Sipos G."/>
            <person name="Prasanna A.N."/>
            <person name="Walter M.C."/>
            <person name="O'Connor E."/>
            <person name="Balint B."/>
            <person name="Krizsan K."/>
            <person name="Kiss B."/>
            <person name="Hess J."/>
            <person name="Varga T."/>
            <person name="Slot J."/>
            <person name="Riley R."/>
            <person name="Boka B."/>
            <person name="Rigling D."/>
            <person name="Barry K."/>
            <person name="Lee J."/>
            <person name="Mihaltcheva S."/>
            <person name="LaButti K."/>
            <person name="Lipzen A."/>
            <person name="Waldron R."/>
            <person name="Moloney N.M."/>
            <person name="Sperisen C."/>
            <person name="Kredics L."/>
            <person name="Vagvoelgyi C."/>
            <person name="Patrignani A."/>
            <person name="Fitzpatrick D."/>
            <person name="Nagy I."/>
            <person name="Doyle S."/>
            <person name="Anderson J.B."/>
            <person name="Grigoriev I.V."/>
            <person name="Gueldener U."/>
            <person name="Muensterkoetter M."/>
            <person name="Nagy L.G."/>
        </authorList>
    </citation>
    <scope>NUCLEOTIDE SEQUENCE [LARGE SCALE GENOMIC DNA]</scope>
    <source>
        <strain evidence="2">Ar21-2</strain>
    </source>
</reference>
<protein>
    <submittedName>
        <fullName evidence="1">Uncharacterized protein</fullName>
    </submittedName>
</protein>
<dbReference type="AlphaFoldDB" id="A0A2H3CNP4"/>
<proteinExistence type="predicted"/>
<dbReference type="InParanoid" id="A0A2H3CNP4"/>
<gene>
    <name evidence="1" type="ORF">ARMGADRAFT_682819</name>
</gene>
<organism evidence="1 2">
    <name type="scientific">Armillaria gallica</name>
    <name type="common">Bulbous honey fungus</name>
    <name type="synonym">Armillaria bulbosa</name>
    <dbReference type="NCBI Taxonomy" id="47427"/>
    <lineage>
        <taxon>Eukaryota</taxon>
        <taxon>Fungi</taxon>
        <taxon>Dikarya</taxon>
        <taxon>Basidiomycota</taxon>
        <taxon>Agaricomycotina</taxon>
        <taxon>Agaricomycetes</taxon>
        <taxon>Agaricomycetidae</taxon>
        <taxon>Agaricales</taxon>
        <taxon>Marasmiineae</taxon>
        <taxon>Physalacriaceae</taxon>
        <taxon>Armillaria</taxon>
    </lineage>
</organism>